<evidence type="ECO:0000313" key="2">
    <source>
        <dbReference type="EMBL" id="MBA5630119.1"/>
    </source>
</evidence>
<keyword evidence="3" id="KW-1185">Reference proteome</keyword>
<dbReference type="InterPro" id="IPR002716">
    <property type="entry name" value="PIN_dom"/>
</dbReference>
<dbReference type="RefSeq" id="WP_182043723.1">
    <property type="nucleotide sequence ID" value="NZ_JACDZE010000003.1"/>
</dbReference>
<protein>
    <submittedName>
        <fullName evidence="2">PIN domain-containing protein</fullName>
    </submittedName>
</protein>
<dbReference type="EMBL" id="JACDZE010000003">
    <property type="protein sequence ID" value="MBA5630119.1"/>
    <property type="molecule type" value="Genomic_DNA"/>
</dbReference>
<feature type="domain" description="PIN" evidence="1">
    <location>
        <begin position="2"/>
        <end position="116"/>
    </location>
</feature>
<evidence type="ECO:0000313" key="3">
    <source>
        <dbReference type="Proteomes" id="UP000552241"/>
    </source>
</evidence>
<evidence type="ECO:0000259" key="1">
    <source>
        <dbReference type="Pfam" id="PF13470"/>
    </source>
</evidence>
<gene>
    <name evidence="2" type="ORF">HU137_10080</name>
</gene>
<dbReference type="InterPro" id="IPR029060">
    <property type="entry name" value="PIN-like_dom_sf"/>
</dbReference>
<sequence length="141" mass="16112">MKVFLDANVLVAVLNRQYPLYPNAARILSLSSNPKFQIYTSPICLAIAFYFAEKKCGTQRAKEKMDLISQNIQITNTDASTVKSTIKNPKINDFEDGLEYYSAINSGCETIVTEDISDFYFSEIPVYNCERFFEKLFENKS</sequence>
<organism evidence="2 3">
    <name type="scientific">Moheibacter lacus</name>
    <dbReference type="NCBI Taxonomy" id="2745851"/>
    <lineage>
        <taxon>Bacteria</taxon>
        <taxon>Pseudomonadati</taxon>
        <taxon>Bacteroidota</taxon>
        <taxon>Flavobacteriia</taxon>
        <taxon>Flavobacteriales</taxon>
        <taxon>Weeksellaceae</taxon>
        <taxon>Moheibacter</taxon>
    </lineage>
</organism>
<dbReference type="AlphaFoldDB" id="A0A838ZT46"/>
<dbReference type="Proteomes" id="UP000552241">
    <property type="component" value="Unassembled WGS sequence"/>
</dbReference>
<comment type="caution">
    <text evidence="2">The sequence shown here is derived from an EMBL/GenBank/DDBJ whole genome shotgun (WGS) entry which is preliminary data.</text>
</comment>
<dbReference type="Gene3D" id="3.40.50.1010">
    <property type="entry name" value="5'-nuclease"/>
    <property type="match status" value="1"/>
</dbReference>
<reference evidence="2 3" key="1">
    <citation type="submission" date="2020-07" db="EMBL/GenBank/DDBJ databases">
        <title>Moheibacter lacus sp. nov., a member of the family Flavobacteriaceae isolated from freshwater lake sediment.</title>
        <authorList>
            <person name="Liu Y."/>
        </authorList>
    </citation>
    <scope>NUCLEOTIDE SEQUENCE [LARGE SCALE GENOMIC DNA]</scope>
    <source>
        <strain evidence="2 3">BDHS18</strain>
    </source>
</reference>
<name>A0A838ZT46_9FLAO</name>
<accession>A0A838ZT46</accession>
<dbReference type="SUPFAM" id="SSF88723">
    <property type="entry name" value="PIN domain-like"/>
    <property type="match status" value="1"/>
</dbReference>
<dbReference type="CDD" id="cd09854">
    <property type="entry name" value="PIN_VapC-like"/>
    <property type="match status" value="1"/>
</dbReference>
<proteinExistence type="predicted"/>
<dbReference type="Pfam" id="PF13470">
    <property type="entry name" value="PIN_3"/>
    <property type="match status" value="1"/>
</dbReference>